<sequence length="189" mass="20707">MTFGTSCNSTVSGSVLPIFNSTPGTFTEASGCLCTYSLMTVSCSGAMTTSCAAAAPMPARSRKPAAAEVKCIFIGCLSYVDCIKSPRCCACDFPQRVGIAVTPFAYPCSCKIQTRTRKNTAAVFRETIICARRSNFGTMLFGRGFLNEGTELSEEKSHETPAYHEHDCARRRLRRRDGPDRVRTAERRR</sequence>
<dbReference type="Proteomes" id="UP000046373">
    <property type="component" value="Unassembled WGS sequence"/>
</dbReference>
<protein>
    <submittedName>
        <fullName evidence="1">Uncharacterized protein</fullName>
    </submittedName>
</protein>
<evidence type="ECO:0000313" key="1">
    <source>
        <dbReference type="EMBL" id="CDX18054.1"/>
    </source>
</evidence>
<proteinExistence type="predicted"/>
<organism evidence="1 2">
    <name type="scientific">Mesorhizobium plurifarium</name>
    <dbReference type="NCBI Taxonomy" id="69974"/>
    <lineage>
        <taxon>Bacteria</taxon>
        <taxon>Pseudomonadati</taxon>
        <taxon>Pseudomonadota</taxon>
        <taxon>Alphaproteobacteria</taxon>
        <taxon>Hyphomicrobiales</taxon>
        <taxon>Phyllobacteriaceae</taxon>
        <taxon>Mesorhizobium</taxon>
    </lineage>
</organism>
<dbReference type="EMBL" id="CCNB01000003">
    <property type="protein sequence ID" value="CDX18054.1"/>
    <property type="molecule type" value="Genomic_DNA"/>
</dbReference>
<name>A0A090DUL5_MESPL</name>
<evidence type="ECO:0000313" key="2">
    <source>
        <dbReference type="Proteomes" id="UP000046373"/>
    </source>
</evidence>
<gene>
    <name evidence="1" type="ORF">MPLDJ20_110156</name>
</gene>
<dbReference type="AlphaFoldDB" id="A0A090DUL5"/>
<reference evidence="1 2" key="1">
    <citation type="submission" date="2014-08" db="EMBL/GenBank/DDBJ databases">
        <authorList>
            <person name="Moulin Lionel"/>
        </authorList>
    </citation>
    <scope>NUCLEOTIDE SEQUENCE [LARGE SCALE GENOMIC DNA]</scope>
</reference>
<accession>A0A090DUL5</accession>